<evidence type="ECO:0000256" key="1">
    <source>
        <dbReference type="SAM" id="MobiDB-lite"/>
    </source>
</evidence>
<evidence type="ECO:0000313" key="2">
    <source>
        <dbReference type="EMBL" id="MBA4669429.1"/>
    </source>
</evidence>
<reference evidence="2" key="1">
    <citation type="journal article" date="2013" name="J. Plant Res.">
        <title>Effect of fungi and light on seed germination of three Opuntia species from semiarid lands of central Mexico.</title>
        <authorList>
            <person name="Delgado-Sanchez P."/>
            <person name="Jimenez-Bremont J.F."/>
            <person name="Guerrero-Gonzalez Mde L."/>
            <person name="Flores J."/>
        </authorList>
    </citation>
    <scope>NUCLEOTIDE SEQUENCE</scope>
    <source>
        <tissue evidence="2">Cladode</tissue>
    </source>
</reference>
<reference evidence="2" key="2">
    <citation type="submission" date="2020-07" db="EMBL/GenBank/DDBJ databases">
        <authorList>
            <person name="Vera ALvarez R."/>
            <person name="Arias-Moreno D.M."/>
            <person name="Jimenez-Jacinto V."/>
            <person name="Jimenez-Bremont J.F."/>
            <person name="Swaminathan K."/>
            <person name="Moose S.P."/>
            <person name="Guerrero-Gonzalez M.L."/>
            <person name="Marino-Ramirez L."/>
            <person name="Landsman D."/>
            <person name="Rodriguez-Kessler M."/>
            <person name="Delgado-Sanchez P."/>
        </authorList>
    </citation>
    <scope>NUCLEOTIDE SEQUENCE</scope>
    <source>
        <tissue evidence="2">Cladode</tissue>
    </source>
</reference>
<feature type="region of interest" description="Disordered" evidence="1">
    <location>
        <begin position="1"/>
        <end position="36"/>
    </location>
</feature>
<feature type="region of interest" description="Disordered" evidence="1">
    <location>
        <begin position="124"/>
        <end position="145"/>
    </location>
</feature>
<accession>A0A7C9EWP0</accession>
<dbReference type="EMBL" id="GISG01243421">
    <property type="protein sequence ID" value="MBA4669429.1"/>
    <property type="molecule type" value="Transcribed_RNA"/>
</dbReference>
<protein>
    <submittedName>
        <fullName evidence="2">Uncharacterized protein</fullName>
    </submittedName>
</protein>
<dbReference type="AlphaFoldDB" id="A0A7C9EWP0"/>
<feature type="compositionally biased region" description="Pro residues" evidence="1">
    <location>
        <begin position="21"/>
        <end position="36"/>
    </location>
</feature>
<sequence length="145" mass="15739">MIWGRYTGPLPSPKQAAGTTPLPPSNSPEPLPPPPSAVPPLFCPVLGFALLPLPAPATPTPTGVCCHRLQPVFPSNHRPPPPSTMHSHHCWRTLSFAHYKAKKNIVSSYRGKETLVTPMVEPWESKDSGTTGPSKEKYWPSVSAF</sequence>
<name>A0A7C9EWP0_OPUST</name>
<proteinExistence type="predicted"/>
<organism evidence="2">
    <name type="scientific">Opuntia streptacantha</name>
    <name type="common">Prickly pear cactus</name>
    <name type="synonym">Opuntia cardona</name>
    <dbReference type="NCBI Taxonomy" id="393608"/>
    <lineage>
        <taxon>Eukaryota</taxon>
        <taxon>Viridiplantae</taxon>
        <taxon>Streptophyta</taxon>
        <taxon>Embryophyta</taxon>
        <taxon>Tracheophyta</taxon>
        <taxon>Spermatophyta</taxon>
        <taxon>Magnoliopsida</taxon>
        <taxon>eudicotyledons</taxon>
        <taxon>Gunneridae</taxon>
        <taxon>Pentapetalae</taxon>
        <taxon>Caryophyllales</taxon>
        <taxon>Cactineae</taxon>
        <taxon>Cactaceae</taxon>
        <taxon>Opuntioideae</taxon>
        <taxon>Opuntia</taxon>
    </lineage>
</organism>